<protein>
    <submittedName>
        <fullName evidence="3">Uncharacterized protein</fullName>
    </submittedName>
</protein>
<proteinExistence type="predicted"/>
<evidence type="ECO:0000313" key="4">
    <source>
        <dbReference type="Proteomes" id="UP001174936"/>
    </source>
</evidence>
<keyword evidence="4" id="KW-1185">Reference proteome</keyword>
<feature type="region of interest" description="Disordered" evidence="2">
    <location>
        <begin position="63"/>
        <end position="82"/>
    </location>
</feature>
<reference evidence="3" key="1">
    <citation type="submission" date="2023-06" db="EMBL/GenBank/DDBJ databases">
        <title>Genome-scale phylogeny and comparative genomics of the fungal order Sordariales.</title>
        <authorList>
            <consortium name="Lawrence Berkeley National Laboratory"/>
            <person name="Hensen N."/>
            <person name="Bonometti L."/>
            <person name="Westerberg I."/>
            <person name="Brannstrom I.O."/>
            <person name="Guillou S."/>
            <person name="Cros-Aarteil S."/>
            <person name="Calhoun S."/>
            <person name="Haridas S."/>
            <person name="Kuo A."/>
            <person name="Mondo S."/>
            <person name="Pangilinan J."/>
            <person name="Riley R."/>
            <person name="Labutti K."/>
            <person name="Andreopoulos B."/>
            <person name="Lipzen A."/>
            <person name="Chen C."/>
            <person name="Yanf M."/>
            <person name="Daum C."/>
            <person name="Ng V."/>
            <person name="Clum A."/>
            <person name="Steindorff A."/>
            <person name="Ohm R."/>
            <person name="Martin F."/>
            <person name="Silar P."/>
            <person name="Natvig D."/>
            <person name="Lalanne C."/>
            <person name="Gautier V."/>
            <person name="Ament-Velasquez S.L."/>
            <person name="Kruys A."/>
            <person name="Hutchinson M.I."/>
            <person name="Powell A.J."/>
            <person name="Barry K."/>
            <person name="Miller A.N."/>
            <person name="Grigoriev I.V."/>
            <person name="Debuchy R."/>
            <person name="Gladieux P."/>
            <person name="Thoren M.H."/>
            <person name="Johannesson H."/>
        </authorList>
    </citation>
    <scope>NUCLEOTIDE SEQUENCE</scope>
    <source>
        <strain evidence="3">SMH2532-1</strain>
    </source>
</reference>
<sequence>MTTLEDRLKEIAEFDAKIEAITAYKEKKKAIEEKKESIEKLKSELKTQNDLVARVDPDLLKMMSESASRSRDRKGKGGTVNIDESVRKAKEKIIEIDEKIEEAEEELTLWEGELEKLEGDLDNVSLGSLEQLQEDKQRLEGQ</sequence>
<accession>A0AA40CXW8</accession>
<organism evidence="3 4">
    <name type="scientific">Cercophora newfieldiana</name>
    <dbReference type="NCBI Taxonomy" id="92897"/>
    <lineage>
        <taxon>Eukaryota</taxon>
        <taxon>Fungi</taxon>
        <taxon>Dikarya</taxon>
        <taxon>Ascomycota</taxon>
        <taxon>Pezizomycotina</taxon>
        <taxon>Sordariomycetes</taxon>
        <taxon>Sordariomycetidae</taxon>
        <taxon>Sordariales</taxon>
        <taxon>Lasiosphaeriaceae</taxon>
        <taxon>Cercophora</taxon>
    </lineage>
</organism>
<dbReference type="Proteomes" id="UP001174936">
    <property type="component" value="Unassembled WGS sequence"/>
</dbReference>
<gene>
    <name evidence="3" type="ORF">B0T16DRAFT_384350</name>
</gene>
<dbReference type="AlphaFoldDB" id="A0AA40CXW8"/>
<feature type="coiled-coil region" evidence="1">
    <location>
        <begin position="21"/>
        <end position="51"/>
    </location>
</feature>
<feature type="coiled-coil region" evidence="1">
    <location>
        <begin position="86"/>
        <end position="120"/>
    </location>
</feature>
<evidence type="ECO:0000256" key="2">
    <source>
        <dbReference type="SAM" id="MobiDB-lite"/>
    </source>
</evidence>
<comment type="caution">
    <text evidence="3">The sequence shown here is derived from an EMBL/GenBank/DDBJ whole genome shotgun (WGS) entry which is preliminary data.</text>
</comment>
<dbReference type="EMBL" id="JAULSV010000001">
    <property type="protein sequence ID" value="KAK0655476.1"/>
    <property type="molecule type" value="Genomic_DNA"/>
</dbReference>
<evidence type="ECO:0000313" key="3">
    <source>
        <dbReference type="EMBL" id="KAK0655476.1"/>
    </source>
</evidence>
<evidence type="ECO:0000256" key="1">
    <source>
        <dbReference type="SAM" id="Coils"/>
    </source>
</evidence>
<name>A0AA40CXW8_9PEZI</name>
<keyword evidence="1" id="KW-0175">Coiled coil</keyword>